<protein>
    <submittedName>
        <fullName evidence="2">Unannotated protein</fullName>
    </submittedName>
</protein>
<dbReference type="AlphaFoldDB" id="A0A6J6NN77"/>
<organism evidence="2">
    <name type="scientific">freshwater metagenome</name>
    <dbReference type="NCBI Taxonomy" id="449393"/>
    <lineage>
        <taxon>unclassified sequences</taxon>
        <taxon>metagenomes</taxon>
        <taxon>ecological metagenomes</taxon>
    </lineage>
</organism>
<sequence length="66" mass="7091">MTVPLDAKPVEIGIADVGARHGDAPHIAVANHHFVAHDTERIVSIDHQQAHQNGTRAPQRDGPTLC</sequence>
<evidence type="ECO:0000256" key="1">
    <source>
        <dbReference type="SAM" id="MobiDB-lite"/>
    </source>
</evidence>
<feature type="compositionally biased region" description="Polar residues" evidence="1">
    <location>
        <begin position="47"/>
        <end position="56"/>
    </location>
</feature>
<proteinExistence type="predicted"/>
<gene>
    <name evidence="2" type="ORF">UFOPK2366_00581</name>
</gene>
<name>A0A6J6NN77_9ZZZZ</name>
<dbReference type="EMBL" id="CAEZXM010000084">
    <property type="protein sequence ID" value="CAB4687857.1"/>
    <property type="molecule type" value="Genomic_DNA"/>
</dbReference>
<accession>A0A6J6NN77</accession>
<feature type="region of interest" description="Disordered" evidence="1">
    <location>
        <begin position="47"/>
        <end position="66"/>
    </location>
</feature>
<evidence type="ECO:0000313" key="2">
    <source>
        <dbReference type="EMBL" id="CAB4687857.1"/>
    </source>
</evidence>
<reference evidence="2" key="1">
    <citation type="submission" date="2020-05" db="EMBL/GenBank/DDBJ databases">
        <authorList>
            <person name="Chiriac C."/>
            <person name="Salcher M."/>
            <person name="Ghai R."/>
            <person name="Kavagutti S V."/>
        </authorList>
    </citation>
    <scope>NUCLEOTIDE SEQUENCE</scope>
</reference>